<keyword evidence="2" id="KW-0808">Transferase</keyword>
<dbReference type="EC" id="2.7.7.49" evidence="2"/>
<dbReference type="Pfam" id="PF00078">
    <property type="entry name" value="RVT_1"/>
    <property type="match status" value="1"/>
</dbReference>
<evidence type="ECO:0000313" key="3">
    <source>
        <dbReference type="Proteomes" id="UP000265489"/>
    </source>
</evidence>
<feature type="non-terminal residue" evidence="2">
    <location>
        <position position="357"/>
    </location>
</feature>
<dbReference type="GO" id="GO:0003964">
    <property type="term" value="F:RNA-directed DNA polymerase activity"/>
    <property type="evidence" value="ECO:0007669"/>
    <property type="project" value="UniProtKB-KW"/>
</dbReference>
<organism evidence="2 3">
    <name type="scientific">Holdemanella biformis</name>
    <dbReference type="NCBI Taxonomy" id="1735"/>
    <lineage>
        <taxon>Bacteria</taxon>
        <taxon>Bacillati</taxon>
        <taxon>Bacillota</taxon>
        <taxon>Erysipelotrichia</taxon>
        <taxon>Erysipelotrichales</taxon>
        <taxon>Erysipelotrichaceae</taxon>
        <taxon>Holdemanella</taxon>
    </lineage>
</organism>
<evidence type="ECO:0000259" key="1">
    <source>
        <dbReference type="PROSITE" id="PS50878"/>
    </source>
</evidence>
<dbReference type="AlphaFoldDB" id="A0A395W739"/>
<dbReference type="Proteomes" id="UP000265489">
    <property type="component" value="Unassembled WGS sequence"/>
</dbReference>
<keyword evidence="2" id="KW-0548">Nucleotidyltransferase</keyword>
<dbReference type="InterPro" id="IPR030931">
    <property type="entry name" value="Group_II_RT_mat"/>
</dbReference>
<comment type="caution">
    <text evidence="2">The sequence shown here is derived from an EMBL/GenBank/DDBJ whole genome shotgun (WGS) entry which is preliminary data.</text>
</comment>
<evidence type="ECO:0000313" key="2">
    <source>
        <dbReference type="EMBL" id="RGU91053.1"/>
    </source>
</evidence>
<keyword evidence="2" id="KW-0695">RNA-directed DNA polymerase</keyword>
<dbReference type="SUPFAM" id="SSF56672">
    <property type="entry name" value="DNA/RNA polymerases"/>
    <property type="match status" value="1"/>
</dbReference>
<gene>
    <name evidence="2" type="primary">ltrA</name>
    <name evidence="2" type="ORF">DWW32_07670</name>
</gene>
<dbReference type="InterPro" id="IPR000477">
    <property type="entry name" value="RT_dom"/>
</dbReference>
<sequence length="357" mass="42296">MNNNISNIGTFVSEHPEKKVQNLARYLSEDNLKRAFFKLNKRKAIGIDGVTANDYMRDLDANIHNLYERLVHMTYKPLPSRRVYIPKPGSNKKRPLGIPCLEDKIVQHVMAEILNEIYEQMFINESYGFRPKRNCHQAVTYLRNMIVTRKVNYIVDADIKGFFDNIDHEWMIKFLEYRIDDRRFIELINRFLKSGIIENEMYYETDKGTPQGGIISPILANIYLHFVQDLWVEKIVKPKSRGEVYYVRYADDSQICFQYKDDAERYYYSLIFRLNKFGLEVAENKTRIIAFGRFTKSDMEKRGIKGKPNTFSFLGFTFYLSQTKFTHKFTVKLKTDGKKLSAKMRKASVWLKHIRHH</sequence>
<proteinExistence type="predicted"/>
<dbReference type="InterPro" id="IPR051083">
    <property type="entry name" value="GrpII_Intron_Splice-Mob/Def"/>
</dbReference>
<accession>A0A395W739</accession>
<dbReference type="RefSeq" id="WP_118325339.1">
    <property type="nucleotide sequence ID" value="NZ_QRYQ01000013.1"/>
</dbReference>
<protein>
    <submittedName>
        <fullName evidence="2">Group II intron reverse transcriptase/maturase</fullName>
        <ecNumber evidence="2">2.7.7.49</ecNumber>
    </submittedName>
</protein>
<dbReference type="CDD" id="cd01651">
    <property type="entry name" value="RT_G2_intron"/>
    <property type="match status" value="1"/>
</dbReference>
<dbReference type="PANTHER" id="PTHR34047:SF8">
    <property type="entry name" value="PROTEIN YKFC"/>
    <property type="match status" value="1"/>
</dbReference>
<dbReference type="InterPro" id="IPR043502">
    <property type="entry name" value="DNA/RNA_pol_sf"/>
</dbReference>
<dbReference type="PROSITE" id="PS50878">
    <property type="entry name" value="RT_POL"/>
    <property type="match status" value="1"/>
</dbReference>
<reference evidence="2 3" key="1">
    <citation type="submission" date="2018-08" db="EMBL/GenBank/DDBJ databases">
        <title>A genome reference for cultivated species of the human gut microbiota.</title>
        <authorList>
            <person name="Zou Y."/>
            <person name="Xue W."/>
            <person name="Luo G."/>
        </authorList>
    </citation>
    <scope>NUCLEOTIDE SEQUENCE [LARGE SCALE GENOMIC DNA]</scope>
    <source>
        <strain evidence="2 3">AF15-20</strain>
    </source>
</reference>
<dbReference type="NCBIfam" id="TIGR04416">
    <property type="entry name" value="group_II_RT_mat"/>
    <property type="match status" value="1"/>
</dbReference>
<name>A0A395W739_9FIRM</name>
<feature type="domain" description="Reverse transcriptase" evidence="1">
    <location>
        <begin position="66"/>
        <end position="318"/>
    </location>
</feature>
<dbReference type="EMBL" id="QRYQ01000013">
    <property type="protein sequence ID" value="RGU91053.1"/>
    <property type="molecule type" value="Genomic_DNA"/>
</dbReference>
<dbReference type="PANTHER" id="PTHR34047">
    <property type="entry name" value="NUCLEAR INTRON MATURASE 1, MITOCHONDRIAL-RELATED"/>
    <property type="match status" value="1"/>
</dbReference>